<protein>
    <submittedName>
        <fullName evidence="2">Uncharacterized protein</fullName>
    </submittedName>
</protein>
<dbReference type="AlphaFoldDB" id="A0A7H9HZZ4"/>
<feature type="compositionally biased region" description="Basic and acidic residues" evidence="1">
    <location>
        <begin position="312"/>
        <end position="321"/>
    </location>
</feature>
<evidence type="ECO:0000313" key="2">
    <source>
        <dbReference type="EMBL" id="QLQ82175.1"/>
    </source>
</evidence>
<feature type="compositionally biased region" description="Low complexity" evidence="1">
    <location>
        <begin position="297"/>
        <end position="307"/>
    </location>
</feature>
<reference evidence="2 3" key="1">
    <citation type="submission" date="2020-06" db="EMBL/GenBank/DDBJ databases">
        <title>The yeast mating-type switching endonuclease HO is a domesticated member of an unorthodox homing genetic element family.</title>
        <authorList>
            <person name="Coughlan A.Y."/>
            <person name="Lombardi L."/>
            <person name="Braun-Galleani S."/>
            <person name="Martos A.R."/>
            <person name="Galeote V."/>
            <person name="Bigey F."/>
            <person name="Dequin S."/>
            <person name="Byrne K.P."/>
            <person name="Wolfe K.H."/>
        </authorList>
    </citation>
    <scope>NUCLEOTIDE SEQUENCE [LARGE SCALE GENOMIC DNA]</scope>
    <source>
        <strain evidence="2 3">CBS2947</strain>
    </source>
</reference>
<dbReference type="EMBL" id="CP059273">
    <property type="protein sequence ID" value="QLQ82175.1"/>
    <property type="molecule type" value="Genomic_DNA"/>
</dbReference>
<name>A0A7H9HZZ4_9SACH</name>
<dbReference type="OrthoDB" id="3980800at2759"/>
<proteinExistence type="predicted"/>
<feature type="region of interest" description="Disordered" evidence="1">
    <location>
        <begin position="475"/>
        <end position="578"/>
    </location>
</feature>
<evidence type="ECO:0000313" key="3">
    <source>
        <dbReference type="Proteomes" id="UP000510647"/>
    </source>
</evidence>
<dbReference type="GO" id="GO:0007131">
    <property type="term" value="P:reciprocal meiotic recombination"/>
    <property type="evidence" value="ECO:0007669"/>
    <property type="project" value="InterPro"/>
</dbReference>
<sequence>MPRTRVSSDCGLFKYLLRNGLKVDDRDSWKYLGILIEICYGVPKAKQAVTKLMRSTFAGEVGHLLDNIRDFQQANFIVELLSNCFPRKSTHEVGVVMPPIIWSEDRQNDAFFNNSLYPFRGRHGDAQVINFLFDVFQPRMRDVMLVGNVTYHSSGVSGSEKLLRSGKGNWNSKHFYLQANHDCIYLWDGNGIFLEINRRFSKISMTGMRSIKIAVVGKPLNCFRSTNETWLQQFSHTEWLLLEADDQSSYEQFCKTIGSVKKVSEVQTYLALNHTDEDHSDRTECTVREEAQLPDYSSNHGPSSSDSPLTERSSRPAKKDQLVTPEQSDARICSDEWDFKTSSEEQAANSSEMQITKRNTPSGGNELDNVDLPDDDGSPLVLAQKRKKIREATKTLENLKNDFALVSNPPSSKADDCKILQRSPSLLITKHETKKGVLKKPIEIDSKLATPNGNVTKSIAPKDINILDSIFRKPERSTRKKVKGQQTLKNYRPVIEVPSQNVPTVKTRSQKKKGKDTVVTTPNPNKSKKQAKHNEAGSTDCKLSVDKPQSAVATKRSSEEFTTESKSTKKRKPQANKVSNAQFDDSLTNVEKIDNPTFDNTDIMDSTTILGNISCTTPLPVSTGNVFTDKLQEQIFNSISHFSNEMVRKMTIINNELNNTIVKELSGKYQKLFQQLQKSFQDDTEEMLQFVAEIKDMMKLPEKELISQIKSRRSKAITQKTQPSAK</sequence>
<feature type="compositionally biased region" description="Polar residues" evidence="1">
    <location>
        <begin position="344"/>
        <end position="363"/>
    </location>
</feature>
<dbReference type="InterPro" id="IPR012491">
    <property type="entry name" value="Red1/Rec10"/>
</dbReference>
<keyword evidence="3" id="KW-1185">Reference proteome</keyword>
<feature type="compositionally biased region" description="Polar residues" evidence="1">
    <location>
        <begin position="498"/>
        <end position="507"/>
    </location>
</feature>
<feature type="region of interest" description="Disordered" evidence="1">
    <location>
        <begin position="274"/>
        <end position="378"/>
    </location>
</feature>
<dbReference type="Proteomes" id="UP000510647">
    <property type="component" value="Chromosome 7"/>
</dbReference>
<dbReference type="Pfam" id="PF07964">
    <property type="entry name" value="Red1"/>
    <property type="match status" value="1"/>
</dbReference>
<evidence type="ECO:0000256" key="1">
    <source>
        <dbReference type="SAM" id="MobiDB-lite"/>
    </source>
</evidence>
<gene>
    <name evidence="2" type="ORF">HG537_0G04300</name>
</gene>
<organism evidence="2 3">
    <name type="scientific">Torulaspora globosa</name>
    <dbReference type="NCBI Taxonomy" id="48254"/>
    <lineage>
        <taxon>Eukaryota</taxon>
        <taxon>Fungi</taxon>
        <taxon>Dikarya</taxon>
        <taxon>Ascomycota</taxon>
        <taxon>Saccharomycotina</taxon>
        <taxon>Saccharomycetes</taxon>
        <taxon>Saccharomycetales</taxon>
        <taxon>Saccharomycetaceae</taxon>
        <taxon>Torulaspora</taxon>
    </lineage>
</organism>
<feature type="compositionally biased region" description="Basic and acidic residues" evidence="1">
    <location>
        <begin position="274"/>
        <end position="291"/>
    </location>
</feature>
<feature type="compositionally biased region" description="Basic and acidic residues" evidence="1">
    <location>
        <begin position="328"/>
        <end position="343"/>
    </location>
</feature>
<feature type="compositionally biased region" description="Acidic residues" evidence="1">
    <location>
        <begin position="368"/>
        <end position="377"/>
    </location>
</feature>
<accession>A0A7H9HZZ4</accession>